<evidence type="ECO:0000313" key="3">
    <source>
        <dbReference type="Proteomes" id="UP000186817"/>
    </source>
</evidence>
<dbReference type="Proteomes" id="UP000186817">
    <property type="component" value="Unassembled WGS sequence"/>
</dbReference>
<dbReference type="OrthoDB" id="10320522at2759"/>
<accession>A0A1Q9EQ88</accession>
<name>A0A1Q9EQ88_SYMMI</name>
<dbReference type="AlphaFoldDB" id="A0A1Q9EQ88"/>
<feature type="region of interest" description="Disordered" evidence="1">
    <location>
        <begin position="1"/>
        <end position="22"/>
    </location>
</feature>
<protein>
    <submittedName>
        <fullName evidence="2">Uncharacterized protein</fullName>
    </submittedName>
</protein>
<comment type="caution">
    <text evidence="2">The sequence shown here is derived from an EMBL/GenBank/DDBJ whole genome shotgun (WGS) entry which is preliminary data.</text>
</comment>
<sequence length="97" mass="10249">MWFAVGRYHPEAQGPPASPPSLHRSAVVARSVQLAPEGVRSPNGPLKDPRGTISFSGGHSFTAPFFEATTTCAQSSVLGLAGGTFARPVDQQRQQKC</sequence>
<reference evidence="2 3" key="1">
    <citation type="submission" date="2016-02" db="EMBL/GenBank/DDBJ databases">
        <title>Genome analysis of coral dinoflagellate symbionts highlights evolutionary adaptations to a symbiotic lifestyle.</title>
        <authorList>
            <person name="Aranda M."/>
            <person name="Li Y."/>
            <person name="Liew Y.J."/>
            <person name="Baumgarten S."/>
            <person name="Simakov O."/>
            <person name="Wilson M."/>
            <person name="Piel J."/>
            <person name="Ashoor H."/>
            <person name="Bougouffa S."/>
            <person name="Bajic V.B."/>
            <person name="Ryu T."/>
            <person name="Ravasi T."/>
            <person name="Bayer T."/>
            <person name="Micklem G."/>
            <person name="Kim H."/>
            <person name="Bhak J."/>
            <person name="Lajeunesse T.C."/>
            <person name="Voolstra C.R."/>
        </authorList>
    </citation>
    <scope>NUCLEOTIDE SEQUENCE [LARGE SCALE GENOMIC DNA]</scope>
    <source>
        <strain evidence="2 3">CCMP2467</strain>
    </source>
</reference>
<evidence type="ECO:0000256" key="1">
    <source>
        <dbReference type="SAM" id="MobiDB-lite"/>
    </source>
</evidence>
<organism evidence="2 3">
    <name type="scientific">Symbiodinium microadriaticum</name>
    <name type="common">Dinoflagellate</name>
    <name type="synonym">Zooxanthella microadriatica</name>
    <dbReference type="NCBI Taxonomy" id="2951"/>
    <lineage>
        <taxon>Eukaryota</taxon>
        <taxon>Sar</taxon>
        <taxon>Alveolata</taxon>
        <taxon>Dinophyceae</taxon>
        <taxon>Suessiales</taxon>
        <taxon>Symbiodiniaceae</taxon>
        <taxon>Symbiodinium</taxon>
    </lineage>
</organism>
<proteinExistence type="predicted"/>
<keyword evidence="3" id="KW-1185">Reference proteome</keyword>
<gene>
    <name evidence="2" type="ORF">AK812_SmicGene6818</name>
</gene>
<dbReference type="EMBL" id="LSRX01000094">
    <property type="protein sequence ID" value="OLQ09599.1"/>
    <property type="molecule type" value="Genomic_DNA"/>
</dbReference>
<evidence type="ECO:0000313" key="2">
    <source>
        <dbReference type="EMBL" id="OLQ09599.1"/>
    </source>
</evidence>